<sequence>MPPVWAGAWGLPPKQSKAGGHRCDPHKDELEGPWTPFWGPTEEDGERHRVPCENGRRGLQTAFSWPTKKKSQGMMLHPRRRWPPAEGELAAKD</sequence>
<name>A0AAV7NSR4_PLEWA</name>
<reference evidence="2" key="1">
    <citation type="journal article" date="2022" name="bioRxiv">
        <title>Sequencing and chromosome-scale assembly of the giantPleurodeles waltlgenome.</title>
        <authorList>
            <person name="Brown T."/>
            <person name="Elewa A."/>
            <person name="Iarovenko S."/>
            <person name="Subramanian E."/>
            <person name="Araus A.J."/>
            <person name="Petzold A."/>
            <person name="Susuki M."/>
            <person name="Suzuki K.-i.T."/>
            <person name="Hayashi T."/>
            <person name="Toyoda A."/>
            <person name="Oliveira C."/>
            <person name="Osipova E."/>
            <person name="Leigh N.D."/>
            <person name="Simon A."/>
            <person name="Yun M.H."/>
        </authorList>
    </citation>
    <scope>NUCLEOTIDE SEQUENCE</scope>
    <source>
        <strain evidence="2">20211129_DDA</strain>
        <tissue evidence="2">Liver</tissue>
    </source>
</reference>
<organism evidence="2 3">
    <name type="scientific">Pleurodeles waltl</name>
    <name type="common">Iberian ribbed newt</name>
    <dbReference type="NCBI Taxonomy" id="8319"/>
    <lineage>
        <taxon>Eukaryota</taxon>
        <taxon>Metazoa</taxon>
        <taxon>Chordata</taxon>
        <taxon>Craniata</taxon>
        <taxon>Vertebrata</taxon>
        <taxon>Euteleostomi</taxon>
        <taxon>Amphibia</taxon>
        <taxon>Batrachia</taxon>
        <taxon>Caudata</taxon>
        <taxon>Salamandroidea</taxon>
        <taxon>Salamandridae</taxon>
        <taxon>Pleurodelinae</taxon>
        <taxon>Pleurodeles</taxon>
    </lineage>
</organism>
<comment type="caution">
    <text evidence="2">The sequence shown here is derived from an EMBL/GenBank/DDBJ whole genome shotgun (WGS) entry which is preliminary data.</text>
</comment>
<keyword evidence="3" id="KW-1185">Reference proteome</keyword>
<proteinExistence type="predicted"/>
<feature type="region of interest" description="Disordered" evidence="1">
    <location>
        <begin position="1"/>
        <end position="93"/>
    </location>
</feature>
<evidence type="ECO:0000256" key="1">
    <source>
        <dbReference type="SAM" id="MobiDB-lite"/>
    </source>
</evidence>
<feature type="compositionally biased region" description="Basic residues" evidence="1">
    <location>
        <begin position="67"/>
        <end position="82"/>
    </location>
</feature>
<protein>
    <submittedName>
        <fullName evidence="2">Uncharacterized protein</fullName>
    </submittedName>
</protein>
<dbReference type="AlphaFoldDB" id="A0AAV7NSR4"/>
<evidence type="ECO:0000313" key="3">
    <source>
        <dbReference type="Proteomes" id="UP001066276"/>
    </source>
</evidence>
<gene>
    <name evidence="2" type="ORF">NDU88_007316</name>
</gene>
<evidence type="ECO:0000313" key="2">
    <source>
        <dbReference type="EMBL" id="KAJ1119130.1"/>
    </source>
</evidence>
<feature type="compositionally biased region" description="Basic and acidic residues" evidence="1">
    <location>
        <begin position="21"/>
        <end position="30"/>
    </location>
</feature>
<dbReference type="Proteomes" id="UP001066276">
    <property type="component" value="Chromosome 8"/>
</dbReference>
<accession>A0AAV7NSR4</accession>
<dbReference type="EMBL" id="JANPWB010000012">
    <property type="protein sequence ID" value="KAJ1119130.1"/>
    <property type="molecule type" value="Genomic_DNA"/>
</dbReference>
<feature type="compositionally biased region" description="Basic and acidic residues" evidence="1">
    <location>
        <begin position="45"/>
        <end position="56"/>
    </location>
</feature>